<proteinExistence type="predicted"/>
<reference evidence="2" key="1">
    <citation type="submission" date="2022-07" db="EMBL/GenBank/DDBJ databases">
        <title>Ectorhizobium quercum gen.nov., sp. nov.</title>
        <authorList>
            <person name="Ma T."/>
            <person name="Li Y."/>
        </authorList>
    </citation>
    <scope>NUCLEOTIDE SEQUENCE</scope>
    <source>
        <strain evidence="2">BDR2-2</strain>
    </source>
</reference>
<dbReference type="Proteomes" id="UP001208771">
    <property type="component" value="Unassembled WGS sequence"/>
</dbReference>
<evidence type="ECO:0000256" key="1">
    <source>
        <dbReference type="SAM" id="MobiDB-lite"/>
    </source>
</evidence>
<feature type="region of interest" description="Disordered" evidence="1">
    <location>
        <begin position="63"/>
        <end position="94"/>
    </location>
</feature>
<dbReference type="AlphaFoldDB" id="A0AAE3SWH0"/>
<comment type="caution">
    <text evidence="2">The sequence shown here is derived from an EMBL/GenBank/DDBJ whole genome shotgun (WGS) entry which is preliminary data.</text>
</comment>
<evidence type="ECO:0000313" key="3">
    <source>
        <dbReference type="Proteomes" id="UP001208771"/>
    </source>
</evidence>
<evidence type="ECO:0000313" key="2">
    <source>
        <dbReference type="EMBL" id="MCX8998019.1"/>
    </source>
</evidence>
<organism evidence="2 3">
    <name type="scientific">Ectorhizobium quercum</name>
    <dbReference type="NCBI Taxonomy" id="2965071"/>
    <lineage>
        <taxon>Bacteria</taxon>
        <taxon>Pseudomonadati</taxon>
        <taxon>Pseudomonadota</taxon>
        <taxon>Alphaproteobacteria</taxon>
        <taxon>Hyphomicrobiales</taxon>
        <taxon>Rhizobiaceae</taxon>
        <taxon>Ectorhizobium</taxon>
    </lineage>
</organism>
<feature type="compositionally biased region" description="Low complexity" evidence="1">
    <location>
        <begin position="77"/>
        <end position="87"/>
    </location>
</feature>
<name>A0AAE3SWH0_9HYPH</name>
<sequence>MRAALSGGPPGGPFAPPGNRRLSLRLLVVSLLVHVGALALLAMLATIDPLQEEPEEPIAVTLFPADPRSAPPVSTRPISPESAAPEQPADPPAAAEDDMIAATRFRAAEVLSDPRSASAREALQTLAPETRLEQLCNLEVMEQVRLWKPDLAPDFVIAYATTDTRLRGRELTAEGAAVRISGRWFRLRYACTGSGDLAAVTRLAFSLGAEIPEAEWSEHGLPAGDAEMHE</sequence>
<dbReference type="Pfam" id="PF06059">
    <property type="entry name" value="DUF930"/>
    <property type="match status" value="1"/>
</dbReference>
<keyword evidence="3" id="KW-1185">Reference proteome</keyword>
<dbReference type="RefSeq" id="WP_306411808.1">
    <property type="nucleotide sequence ID" value="NZ_JANFPI010000004.1"/>
</dbReference>
<dbReference type="EMBL" id="JANFPI010000004">
    <property type="protein sequence ID" value="MCX8998019.1"/>
    <property type="molecule type" value="Genomic_DNA"/>
</dbReference>
<gene>
    <name evidence="2" type="ORF">NOF55_12990</name>
</gene>
<accession>A0AAE3SWH0</accession>
<dbReference type="InterPro" id="IPR009273">
    <property type="entry name" value="DUF930"/>
</dbReference>
<protein>
    <submittedName>
        <fullName evidence="2">DUF930 domain-containing protein</fullName>
    </submittedName>
</protein>